<sequence>MITSTVTGSKIAAASAPGLGKAAILILSASMGVGVLIGLSLATAAGGFYVCRKLSGAAEPIT</sequence>
<dbReference type="EMBL" id="AONQ01000085">
    <property type="protein sequence ID" value="EME68061.1"/>
    <property type="molecule type" value="Genomic_DNA"/>
</dbReference>
<organism evidence="2 3">
    <name type="scientific">Paramagnetospirillum caucaseum</name>
    <dbReference type="NCBI Taxonomy" id="1244869"/>
    <lineage>
        <taxon>Bacteria</taxon>
        <taxon>Pseudomonadati</taxon>
        <taxon>Pseudomonadota</taxon>
        <taxon>Alphaproteobacteria</taxon>
        <taxon>Rhodospirillales</taxon>
        <taxon>Magnetospirillaceae</taxon>
        <taxon>Paramagnetospirillum</taxon>
    </lineage>
</organism>
<protein>
    <submittedName>
        <fullName evidence="2">Uncharacterized protein</fullName>
    </submittedName>
</protein>
<evidence type="ECO:0000313" key="2">
    <source>
        <dbReference type="EMBL" id="EME68061.1"/>
    </source>
</evidence>
<keyword evidence="3" id="KW-1185">Reference proteome</keyword>
<name>M2Y4P9_9PROT</name>
<evidence type="ECO:0000256" key="1">
    <source>
        <dbReference type="SAM" id="Phobius"/>
    </source>
</evidence>
<keyword evidence="1" id="KW-1133">Transmembrane helix</keyword>
<accession>M2Y4P9</accession>
<dbReference type="AlphaFoldDB" id="M2Y4P9"/>
<evidence type="ECO:0000313" key="3">
    <source>
        <dbReference type="Proteomes" id="UP000011744"/>
    </source>
</evidence>
<keyword evidence="1" id="KW-0812">Transmembrane</keyword>
<reference evidence="2 3" key="1">
    <citation type="journal article" date="2014" name="Genome Announc.">
        <title>Draft Genome Sequence of Magnetospirillum sp. Strain SO-1, a Freshwater Magnetotactic Bacterium Isolated from the Ol'khovka River, Russia.</title>
        <authorList>
            <person name="Grouzdev D.S."/>
            <person name="Dziuba M.V."/>
            <person name="Sukhacheva M.S."/>
            <person name="Mardanov A.V."/>
            <person name="Beletskiy A.V."/>
            <person name="Kuznetsov B.B."/>
            <person name="Skryabin K.G."/>
        </authorList>
    </citation>
    <scope>NUCLEOTIDE SEQUENCE [LARGE SCALE GENOMIC DNA]</scope>
    <source>
        <strain evidence="2 3">SO-1</strain>
    </source>
</reference>
<comment type="caution">
    <text evidence="2">The sequence shown here is derived from an EMBL/GenBank/DDBJ whole genome shotgun (WGS) entry which is preliminary data.</text>
</comment>
<gene>
    <name evidence="2" type="ORF">H261_20362</name>
</gene>
<dbReference type="Proteomes" id="UP000011744">
    <property type="component" value="Unassembled WGS sequence"/>
</dbReference>
<dbReference type="RefSeq" id="WP_008621331.1">
    <property type="nucleotide sequence ID" value="NZ_AONQ01000085.1"/>
</dbReference>
<dbReference type="OrthoDB" id="7364354at2"/>
<feature type="transmembrane region" description="Helical" evidence="1">
    <location>
        <begin position="24"/>
        <end position="51"/>
    </location>
</feature>
<proteinExistence type="predicted"/>
<keyword evidence="1" id="KW-0472">Membrane</keyword>